<comment type="caution">
    <text evidence="4">The sequence shown here is derived from an EMBL/GenBank/DDBJ whole genome shotgun (WGS) entry which is preliminary data.</text>
</comment>
<sequence>MDDIEGGGGGNAAAGADLDKFFEDVENVKKDMKAVEVLYKKLQEANEESKTAHNAKTMKDLRSRMDADVSQAGPGLRPGILHRQDEDVCRERAGEEAKDDDGRLPGAEGEDELGVQGDGGEAVLHRHGGAAGRGAHREPDIERGERVVPAEGDPGAGAGPDPRHHIGDSRTARRGEGDREEPDRAAPDIPGHGGAGGGAGAAAQFHREPRGPRELLRPARDGAAPRGTGVVAVTDNSNNSNGEYSSGYRVFGFFTGVGNSRRWT</sequence>
<dbReference type="GO" id="GO:0016020">
    <property type="term" value="C:membrane"/>
    <property type="evidence" value="ECO:0007669"/>
    <property type="project" value="InterPro"/>
</dbReference>
<feature type="compositionally biased region" description="Gly residues" evidence="2">
    <location>
        <begin position="191"/>
        <end position="200"/>
    </location>
</feature>
<feature type="compositionally biased region" description="Basic and acidic residues" evidence="2">
    <location>
        <begin position="82"/>
        <end position="103"/>
    </location>
</feature>
<dbReference type="Pfam" id="PF00804">
    <property type="entry name" value="Syntaxin"/>
    <property type="match status" value="1"/>
</dbReference>
<keyword evidence="5" id="KW-1185">Reference proteome</keyword>
<accession>A0A328D5W2</accession>
<feature type="region of interest" description="Disordered" evidence="2">
    <location>
        <begin position="69"/>
        <end position="247"/>
    </location>
</feature>
<organism evidence="4 5">
    <name type="scientific">Cuscuta australis</name>
    <dbReference type="NCBI Taxonomy" id="267555"/>
    <lineage>
        <taxon>Eukaryota</taxon>
        <taxon>Viridiplantae</taxon>
        <taxon>Streptophyta</taxon>
        <taxon>Embryophyta</taxon>
        <taxon>Tracheophyta</taxon>
        <taxon>Spermatophyta</taxon>
        <taxon>Magnoliopsida</taxon>
        <taxon>eudicotyledons</taxon>
        <taxon>Gunneridae</taxon>
        <taxon>Pentapetalae</taxon>
        <taxon>asterids</taxon>
        <taxon>lamiids</taxon>
        <taxon>Solanales</taxon>
        <taxon>Convolvulaceae</taxon>
        <taxon>Cuscuteae</taxon>
        <taxon>Cuscuta</taxon>
        <taxon>Cuscuta subgen. Grammica</taxon>
        <taxon>Cuscuta sect. Cleistogrammica</taxon>
    </lineage>
</organism>
<evidence type="ECO:0000313" key="5">
    <source>
        <dbReference type="Proteomes" id="UP000249390"/>
    </source>
</evidence>
<evidence type="ECO:0000256" key="1">
    <source>
        <dbReference type="SAM" id="Coils"/>
    </source>
</evidence>
<proteinExistence type="predicted"/>
<name>A0A328D5W2_9ASTE</name>
<dbReference type="Gene3D" id="1.20.58.70">
    <property type="match status" value="1"/>
</dbReference>
<feature type="compositionally biased region" description="Basic and acidic residues" evidence="2">
    <location>
        <begin position="161"/>
        <end position="186"/>
    </location>
</feature>
<dbReference type="InterPro" id="IPR006011">
    <property type="entry name" value="Syntaxin_N"/>
</dbReference>
<dbReference type="AlphaFoldDB" id="A0A328D5W2"/>
<keyword evidence="1" id="KW-0175">Coiled coil</keyword>
<evidence type="ECO:0000256" key="2">
    <source>
        <dbReference type="SAM" id="MobiDB-lite"/>
    </source>
</evidence>
<dbReference type="EMBL" id="NQVE01000190">
    <property type="protein sequence ID" value="RAL41197.1"/>
    <property type="molecule type" value="Genomic_DNA"/>
</dbReference>
<reference evidence="4 5" key="1">
    <citation type="submission" date="2018-06" db="EMBL/GenBank/DDBJ databases">
        <title>The Genome of Cuscuta australis (Dodder) Provides Insight into the Evolution of Plant Parasitism.</title>
        <authorList>
            <person name="Liu H."/>
        </authorList>
    </citation>
    <scope>NUCLEOTIDE SEQUENCE [LARGE SCALE GENOMIC DNA]</scope>
    <source>
        <strain evidence="5">cv. Yunnan</strain>
        <tissue evidence="4">Vines</tissue>
    </source>
</reference>
<feature type="compositionally biased region" description="Low complexity" evidence="2">
    <location>
        <begin position="236"/>
        <end position="247"/>
    </location>
</feature>
<feature type="compositionally biased region" description="Basic and acidic residues" evidence="2">
    <location>
        <begin position="135"/>
        <end position="148"/>
    </location>
</feature>
<evidence type="ECO:0000313" key="4">
    <source>
        <dbReference type="EMBL" id="RAL41197.1"/>
    </source>
</evidence>
<gene>
    <name evidence="4" type="ORF">DM860_017746</name>
</gene>
<feature type="compositionally biased region" description="Basic and acidic residues" evidence="2">
    <location>
        <begin position="205"/>
        <end position="220"/>
    </location>
</feature>
<dbReference type="Proteomes" id="UP000249390">
    <property type="component" value="Unassembled WGS sequence"/>
</dbReference>
<protein>
    <recommendedName>
        <fullName evidence="3">Syntaxin N-terminal domain-containing protein</fullName>
    </recommendedName>
</protein>
<evidence type="ECO:0000259" key="3">
    <source>
        <dbReference type="Pfam" id="PF00804"/>
    </source>
</evidence>
<feature type="domain" description="Syntaxin N-terminal" evidence="3">
    <location>
        <begin position="17"/>
        <end position="71"/>
    </location>
</feature>
<feature type="coiled-coil region" evidence="1">
    <location>
        <begin position="25"/>
        <end position="52"/>
    </location>
</feature>